<evidence type="ECO:0000313" key="2">
    <source>
        <dbReference type="Proteomes" id="UP000001400"/>
    </source>
</evidence>
<dbReference type="RefSeq" id="WP_008082678.1">
    <property type="nucleotide sequence ID" value="NC_013926.1"/>
</dbReference>
<reference evidence="1" key="1">
    <citation type="submission" date="2010-02" db="EMBL/GenBank/DDBJ databases">
        <title>Complete sequence of Aciduliprofundum boonei T469.</title>
        <authorList>
            <consortium name="US DOE Joint Genome Institute"/>
            <person name="Lucas S."/>
            <person name="Copeland A."/>
            <person name="Lapidus A."/>
            <person name="Cheng J.-F."/>
            <person name="Bruce D."/>
            <person name="Goodwin L."/>
            <person name="Pitluck S."/>
            <person name="Saunders E."/>
            <person name="Detter J.C."/>
            <person name="Han C."/>
            <person name="Tapia R."/>
            <person name="Land M."/>
            <person name="Hauser L."/>
            <person name="Kyrpides N."/>
            <person name="Mikhailova N."/>
            <person name="Flores G."/>
            <person name="Reysenbach A.-L."/>
            <person name="Woyke T."/>
        </authorList>
    </citation>
    <scope>NUCLEOTIDE SEQUENCE</scope>
    <source>
        <strain evidence="1">T469</strain>
    </source>
</reference>
<dbReference type="eggNOG" id="arCOG03338">
    <property type="taxonomic scope" value="Archaea"/>
</dbReference>
<dbReference type="EMBL" id="CP001941">
    <property type="protein sequence ID" value="ADD08426.1"/>
    <property type="molecule type" value="Genomic_DNA"/>
</dbReference>
<dbReference type="OrthoDB" id="70170at2157"/>
<dbReference type="GeneID" id="8827560"/>
<evidence type="ECO:0008006" key="3">
    <source>
        <dbReference type="Google" id="ProtNLM"/>
    </source>
</evidence>
<dbReference type="Proteomes" id="UP000001400">
    <property type="component" value="Chromosome"/>
</dbReference>
<dbReference type="HOGENOM" id="CLU_1631679_0_0_2"/>
<gene>
    <name evidence="1" type="ordered locus">Aboo_0615</name>
</gene>
<protein>
    <recommendedName>
        <fullName evidence="3">Bacterial Pleckstrin homology domain-containing protein</fullName>
    </recommendedName>
</protein>
<accession>B5I9U3</accession>
<dbReference type="STRING" id="439481.Aboo_0615"/>
<sequence>MAQERILHHEILVSYTIFALFFLIALILFWIGISLPGGFLAFTLSSTVVLAVLIIVIIIGINFSIMYIKITPKYMIVSFGVFKKVIAWESIVNYWIDKTPALTYGGFGIRFARMNGKRVLAYIVEMKERIALELEGHTAPIFVFSTKDPDKILEIIKNKTGK</sequence>
<proteinExistence type="predicted"/>
<evidence type="ECO:0000313" key="1">
    <source>
        <dbReference type="EMBL" id="ADD08426.1"/>
    </source>
</evidence>
<dbReference type="KEGG" id="abi:Aboo_0615"/>
<organism evidence="1 2">
    <name type="scientific">Aciduliprofundum boonei (strain DSM 19572 / T469)</name>
    <dbReference type="NCBI Taxonomy" id="439481"/>
    <lineage>
        <taxon>Archaea</taxon>
        <taxon>Methanobacteriati</taxon>
        <taxon>Thermoplasmatota</taxon>
        <taxon>DHVE2 group</taxon>
        <taxon>Candidatus Aciduliprofundum</taxon>
    </lineage>
</organism>
<name>B5I9U3_ACIB4</name>
<keyword evidence="2" id="KW-1185">Reference proteome</keyword>
<dbReference type="AlphaFoldDB" id="B5I9U3"/>